<dbReference type="EMBL" id="MN607981">
    <property type="protein sequence ID" value="QLL26888.1"/>
    <property type="molecule type" value="Genomic_DNA"/>
</dbReference>
<evidence type="ECO:0000313" key="2">
    <source>
        <dbReference type="EMBL" id="QLL26888.1"/>
    </source>
</evidence>
<proteinExistence type="predicted"/>
<keyword evidence="3" id="KW-1185">Reference proteome</keyword>
<dbReference type="AlphaFoldDB" id="A0A2P7YFT4"/>
<dbReference type="EMBL" id="NHZQ01000445">
    <property type="protein sequence ID" value="PSK34830.1"/>
    <property type="molecule type" value="Genomic_DNA"/>
</dbReference>
<organism evidence="1 3">
    <name type="scientific">Elsinoe australis</name>
    <dbReference type="NCBI Taxonomy" id="40998"/>
    <lineage>
        <taxon>Eukaryota</taxon>
        <taxon>Fungi</taxon>
        <taxon>Dikarya</taxon>
        <taxon>Ascomycota</taxon>
        <taxon>Pezizomycotina</taxon>
        <taxon>Dothideomycetes</taxon>
        <taxon>Dothideomycetidae</taxon>
        <taxon>Myriangiales</taxon>
        <taxon>Elsinoaceae</taxon>
        <taxon>Elsinoe</taxon>
    </lineage>
</organism>
<reference evidence="2" key="2">
    <citation type="submission" date="2019-10" db="EMBL/GenBank/DDBJ databases">
        <authorList>
            <person name="Cheng Q."/>
        </authorList>
    </citation>
    <scope>NUCLEOTIDE SEQUENCE</scope>
</reference>
<evidence type="ECO:0000313" key="3">
    <source>
        <dbReference type="Proteomes" id="UP000243723"/>
    </source>
</evidence>
<reference evidence="1 3" key="1">
    <citation type="submission" date="2017-05" db="EMBL/GenBank/DDBJ databases">
        <title>Draft genome sequence of Elsinoe australis.</title>
        <authorList>
            <person name="Cheng Q."/>
        </authorList>
    </citation>
    <scope>NUCLEOTIDE SEQUENCE [LARGE SCALE GENOMIC DNA]</scope>
    <source>
        <strain evidence="1 3">NL1</strain>
    </source>
</reference>
<protein>
    <submittedName>
        <fullName evidence="1">Uncharacterized protein</fullName>
    </submittedName>
</protein>
<name>A0A2P7YFT4_9PEZI</name>
<evidence type="ECO:0000313" key="1">
    <source>
        <dbReference type="EMBL" id="PSK34830.1"/>
    </source>
</evidence>
<gene>
    <name evidence="1" type="ORF">B9Z65_1413</name>
</gene>
<dbReference type="Proteomes" id="UP000243723">
    <property type="component" value="Unassembled WGS sequence"/>
</dbReference>
<accession>A0A2P7YFT4</accession>
<sequence length="311" mass="35426">MAEQLQDVDKIAKATGIVVKVQLRRKAVSDSLADVLWSCIVRYTKMDRKIIMEQLREILEGIKEILEHQDIFFASAADFSQYFTQVAIFLDGITTLIHIHHQHLEYLAILTKGILNQHRRRTERRLEENVEPWSQFTNPGAPAIPGLATQKPIAPPAQRSMAKEYKHMYATAVQSLPHGATVVGEAYATEFEIMLRYLRVKYPNHLPFHTNLAPRMLEGEYDLLDNVGLQHEERRVLTSPNAISLASRSGAELGRHDRTNRAKTLGRIARSGSGIQTVRVIGYYRILLWKFTQDVKETPKEASSEELSSDR</sequence>